<proteinExistence type="predicted"/>
<gene>
    <name evidence="2" type="ORF">BGZ80_011198</name>
</gene>
<evidence type="ECO:0000313" key="2">
    <source>
        <dbReference type="EMBL" id="KAG0013265.1"/>
    </source>
</evidence>
<feature type="region of interest" description="Disordered" evidence="1">
    <location>
        <begin position="1"/>
        <end position="56"/>
    </location>
</feature>
<name>A0A9P6MTS4_9FUNG</name>
<evidence type="ECO:0000256" key="1">
    <source>
        <dbReference type="SAM" id="MobiDB-lite"/>
    </source>
</evidence>
<dbReference type="Proteomes" id="UP000703661">
    <property type="component" value="Unassembled WGS sequence"/>
</dbReference>
<dbReference type="AlphaFoldDB" id="A0A9P6MTS4"/>
<feature type="compositionally biased region" description="Basic and acidic residues" evidence="1">
    <location>
        <begin position="38"/>
        <end position="48"/>
    </location>
</feature>
<keyword evidence="3" id="KW-1185">Reference proteome</keyword>
<reference evidence="2" key="1">
    <citation type="journal article" date="2020" name="Fungal Divers.">
        <title>Resolving the Mortierellaceae phylogeny through synthesis of multi-gene phylogenetics and phylogenomics.</title>
        <authorList>
            <person name="Vandepol N."/>
            <person name="Liber J."/>
            <person name="Desiro A."/>
            <person name="Na H."/>
            <person name="Kennedy M."/>
            <person name="Barry K."/>
            <person name="Grigoriev I.V."/>
            <person name="Miller A.N."/>
            <person name="O'Donnell K."/>
            <person name="Stajich J.E."/>
            <person name="Bonito G."/>
        </authorList>
    </citation>
    <scope>NUCLEOTIDE SEQUENCE</scope>
    <source>
        <strain evidence="2">NRRL 2769</strain>
    </source>
</reference>
<dbReference type="EMBL" id="JAAAID010000871">
    <property type="protein sequence ID" value="KAG0013265.1"/>
    <property type="molecule type" value="Genomic_DNA"/>
</dbReference>
<evidence type="ECO:0000313" key="3">
    <source>
        <dbReference type="Proteomes" id="UP000703661"/>
    </source>
</evidence>
<accession>A0A9P6MTS4</accession>
<comment type="caution">
    <text evidence="2">The sequence shown here is derived from an EMBL/GenBank/DDBJ whole genome shotgun (WGS) entry which is preliminary data.</text>
</comment>
<sequence>MFKRFAEYDDVNGDLDGSQGKDGEGLGVLYLRGPTQTSRDHPENKENEGTFTGTSSIKLPGTKHLKILMSGPPSFGFDVSKMLAKVEYVDSEDCEIHLPE</sequence>
<protein>
    <submittedName>
        <fullName evidence="2">Uncharacterized protein</fullName>
    </submittedName>
</protein>
<organism evidence="2 3">
    <name type="scientific">Entomortierella chlamydospora</name>
    <dbReference type="NCBI Taxonomy" id="101097"/>
    <lineage>
        <taxon>Eukaryota</taxon>
        <taxon>Fungi</taxon>
        <taxon>Fungi incertae sedis</taxon>
        <taxon>Mucoromycota</taxon>
        <taxon>Mortierellomycotina</taxon>
        <taxon>Mortierellomycetes</taxon>
        <taxon>Mortierellales</taxon>
        <taxon>Mortierellaceae</taxon>
        <taxon>Entomortierella</taxon>
    </lineage>
</organism>